<dbReference type="AlphaFoldDB" id="A0A2S5CMP2"/>
<evidence type="ECO:0000313" key="2">
    <source>
        <dbReference type="EMBL" id="POZ52090.1"/>
    </source>
</evidence>
<keyword evidence="1" id="KW-0472">Membrane</keyword>
<protein>
    <submittedName>
        <fullName evidence="2">Uncharacterized protein</fullName>
    </submittedName>
</protein>
<keyword evidence="1" id="KW-0812">Transmembrane</keyword>
<proteinExistence type="predicted"/>
<sequence>MINCYVVILLLDITMPIYTARLPLLLIPLEFRQRGFPVFMPFGYLCPLGAHLAAPLADPDKACGIRQANGSKACCRLTSVTSDVSIASANEAAQHNLLFLLMAVTVAHLRWRILWLTISYVKVNIPPLHNTVNLRARPYVRSIGFLSRI</sequence>
<reference evidence="2 3" key="1">
    <citation type="submission" date="2017-11" db="EMBL/GenBank/DDBJ databases">
        <title>Draft Genome Sequence of Methylobacter psychrotolerans Sph1T, an Obligate Methanotroph from Low-Temperature Environments.</title>
        <authorList>
            <person name="Oshkin I.Y."/>
            <person name="Miroshnikov K."/>
            <person name="Belova S.E."/>
            <person name="Korzhenkov A."/>
            <person name="Toshchakov S.V."/>
            <person name="Dedysh S.N."/>
        </authorList>
    </citation>
    <scope>NUCLEOTIDE SEQUENCE [LARGE SCALE GENOMIC DNA]</scope>
    <source>
        <strain evidence="2 3">Sph1</strain>
    </source>
</reference>
<evidence type="ECO:0000313" key="3">
    <source>
        <dbReference type="Proteomes" id="UP000237423"/>
    </source>
</evidence>
<dbReference type="EMBL" id="PGFZ01000004">
    <property type="protein sequence ID" value="POZ52090.1"/>
    <property type="molecule type" value="Genomic_DNA"/>
</dbReference>
<comment type="caution">
    <text evidence="2">The sequence shown here is derived from an EMBL/GenBank/DDBJ whole genome shotgun (WGS) entry which is preliminary data.</text>
</comment>
<keyword evidence="1" id="KW-1133">Transmembrane helix</keyword>
<gene>
    <name evidence="2" type="ORF">AADEFJLK_02312</name>
</gene>
<accession>A0A2S5CMP2</accession>
<feature type="transmembrane region" description="Helical" evidence="1">
    <location>
        <begin position="6"/>
        <end position="27"/>
    </location>
</feature>
<name>A0A2S5CMP2_9GAMM</name>
<organism evidence="2 3">
    <name type="scientific">Methylovulum psychrotolerans</name>
    <dbReference type="NCBI Taxonomy" id="1704499"/>
    <lineage>
        <taxon>Bacteria</taxon>
        <taxon>Pseudomonadati</taxon>
        <taxon>Pseudomonadota</taxon>
        <taxon>Gammaproteobacteria</taxon>
        <taxon>Methylococcales</taxon>
        <taxon>Methylococcaceae</taxon>
        <taxon>Methylovulum</taxon>
    </lineage>
</organism>
<dbReference type="Proteomes" id="UP000237423">
    <property type="component" value="Unassembled WGS sequence"/>
</dbReference>
<evidence type="ECO:0000256" key="1">
    <source>
        <dbReference type="SAM" id="Phobius"/>
    </source>
</evidence>